<organism evidence="2 4">
    <name type="scientific">Burkholderia ubonensis</name>
    <dbReference type="NCBI Taxonomy" id="101571"/>
    <lineage>
        <taxon>Bacteria</taxon>
        <taxon>Pseudomonadati</taxon>
        <taxon>Pseudomonadota</taxon>
        <taxon>Betaproteobacteria</taxon>
        <taxon>Burkholderiales</taxon>
        <taxon>Burkholderiaceae</taxon>
        <taxon>Burkholderia</taxon>
        <taxon>Burkholderia cepacia complex</taxon>
    </lineage>
</organism>
<gene>
    <name evidence="2" type="ORF">BGV66_17560</name>
    <name evidence="1" type="ORF">WJ68_20225</name>
</gene>
<accession>A0ABD6Q2M8</accession>
<dbReference type="Proteomes" id="UP000057910">
    <property type="component" value="Unassembled WGS sequence"/>
</dbReference>
<reference evidence="4" key="2">
    <citation type="submission" date="2016-08" db="EMBL/GenBank/DDBJ databases">
        <title>Population biology and virulence potential of Burkholderia ubonensis.</title>
        <authorList>
            <person name="Price E.P."/>
            <person name="Currie B.J."/>
            <person name="Wagner D.M."/>
        </authorList>
    </citation>
    <scope>NUCLEOTIDE SEQUENCE [LARGE SCALE GENOMIC DNA]</scope>
    <source>
        <strain evidence="4">MSMB0103</strain>
    </source>
</reference>
<protein>
    <recommendedName>
        <fullName evidence="5">Fimbrial-type adhesion domain-containing protein</fullName>
    </recommendedName>
</protein>
<comment type="caution">
    <text evidence="2">The sequence shown here is derived from an EMBL/GenBank/DDBJ whole genome shotgun (WGS) entry which is preliminary data.</text>
</comment>
<reference evidence="1 3" key="1">
    <citation type="submission" date="2015-11" db="EMBL/GenBank/DDBJ databases">
        <title>Expanding the genomic diversity of Burkholderia species for the development of highly accurate diagnostics.</title>
        <authorList>
            <person name="Sahl J."/>
            <person name="Keim P."/>
            <person name="Wagner D."/>
        </authorList>
    </citation>
    <scope>NUCLEOTIDE SEQUENCE [LARGE SCALE GENOMIC DNA]</scope>
    <source>
        <strain evidence="1 3">MSMB1585WGS</strain>
    </source>
</reference>
<evidence type="ECO:0000313" key="4">
    <source>
        <dbReference type="Proteomes" id="UP000183667"/>
    </source>
</evidence>
<evidence type="ECO:0000313" key="2">
    <source>
        <dbReference type="EMBL" id="OJA46469.1"/>
    </source>
</evidence>
<evidence type="ECO:0008006" key="5">
    <source>
        <dbReference type="Google" id="ProtNLM"/>
    </source>
</evidence>
<dbReference type="EMBL" id="LPAD01000081">
    <property type="protein sequence ID" value="KVN81596.1"/>
    <property type="molecule type" value="Genomic_DNA"/>
</dbReference>
<evidence type="ECO:0000313" key="1">
    <source>
        <dbReference type="EMBL" id="KVN81596.1"/>
    </source>
</evidence>
<name>A0ABD6Q2M8_9BURK</name>
<dbReference type="EMBL" id="MEAU01000023">
    <property type="protein sequence ID" value="OJA46469.1"/>
    <property type="molecule type" value="Genomic_DNA"/>
</dbReference>
<dbReference type="InterPro" id="IPR008966">
    <property type="entry name" value="Adhesion_dom_sf"/>
</dbReference>
<proteinExistence type="predicted"/>
<dbReference type="Gene3D" id="2.60.40.1090">
    <property type="entry name" value="Fimbrial-type adhesion domain"/>
    <property type="match status" value="1"/>
</dbReference>
<reference evidence="2" key="3">
    <citation type="submission" date="2016-08" db="EMBL/GenBank/DDBJ databases">
        <authorList>
            <person name="Price E.P."/>
            <person name="Currie B.J."/>
            <person name="Wagner D.M."/>
        </authorList>
    </citation>
    <scope>NUCLEOTIDE SEQUENCE</scope>
    <source>
        <strain evidence="2">MSMB0103</strain>
    </source>
</reference>
<dbReference type="AlphaFoldDB" id="A0ABD6Q2M8"/>
<sequence length="60" mass="6450">MQLLDASGNPVPFGTPSKFSGYSGQPGNYTMPFRARYYQIAPTIAPGTANTAITITMSYE</sequence>
<dbReference type="InterPro" id="IPR036937">
    <property type="entry name" value="Adhesion_dom_fimbrial_sf"/>
</dbReference>
<evidence type="ECO:0000313" key="3">
    <source>
        <dbReference type="Proteomes" id="UP000057910"/>
    </source>
</evidence>
<dbReference type="SUPFAM" id="SSF49401">
    <property type="entry name" value="Bacterial adhesins"/>
    <property type="match status" value="1"/>
</dbReference>
<dbReference type="Proteomes" id="UP000183667">
    <property type="component" value="Unassembled WGS sequence"/>
</dbReference>